<dbReference type="PANTHER" id="PTHR36617">
    <property type="entry name" value="PROTEIN, PUTATIVE-RELATED"/>
    <property type="match status" value="1"/>
</dbReference>
<evidence type="ECO:0000313" key="2">
    <source>
        <dbReference type="Proteomes" id="UP000289340"/>
    </source>
</evidence>
<proteinExistence type="predicted"/>
<evidence type="ECO:0000313" key="1">
    <source>
        <dbReference type="EMBL" id="RZC21201.1"/>
    </source>
</evidence>
<evidence type="ECO:0008006" key="3">
    <source>
        <dbReference type="Google" id="ProtNLM"/>
    </source>
</evidence>
<dbReference type="EMBL" id="QZWG01000003">
    <property type="protein sequence ID" value="RZC21201.1"/>
    <property type="molecule type" value="Genomic_DNA"/>
</dbReference>
<gene>
    <name evidence="1" type="ORF">D0Y65_007467</name>
</gene>
<dbReference type="PANTHER" id="PTHR36617:SF16">
    <property type="entry name" value="OS04G0516500 PROTEIN"/>
    <property type="match status" value="1"/>
</dbReference>
<dbReference type="AlphaFoldDB" id="A0A445LD33"/>
<keyword evidence="2" id="KW-1185">Reference proteome</keyword>
<organism evidence="1 2">
    <name type="scientific">Glycine soja</name>
    <name type="common">Wild soybean</name>
    <dbReference type="NCBI Taxonomy" id="3848"/>
    <lineage>
        <taxon>Eukaryota</taxon>
        <taxon>Viridiplantae</taxon>
        <taxon>Streptophyta</taxon>
        <taxon>Embryophyta</taxon>
        <taxon>Tracheophyta</taxon>
        <taxon>Spermatophyta</taxon>
        <taxon>Magnoliopsida</taxon>
        <taxon>eudicotyledons</taxon>
        <taxon>Gunneridae</taxon>
        <taxon>Pentapetalae</taxon>
        <taxon>rosids</taxon>
        <taxon>fabids</taxon>
        <taxon>Fabales</taxon>
        <taxon>Fabaceae</taxon>
        <taxon>Papilionoideae</taxon>
        <taxon>50 kb inversion clade</taxon>
        <taxon>NPAAA clade</taxon>
        <taxon>indigoferoid/millettioid clade</taxon>
        <taxon>Phaseoleae</taxon>
        <taxon>Glycine</taxon>
        <taxon>Glycine subgen. Soja</taxon>
    </lineage>
</organism>
<comment type="caution">
    <text evidence="1">The sequence shown here is derived from an EMBL/GenBank/DDBJ whole genome shotgun (WGS) entry which is preliminary data.</text>
</comment>
<accession>A0A445LD33</accession>
<protein>
    <recommendedName>
        <fullName evidence="3">Reverse transcriptase zinc-binding domain-containing protein</fullName>
    </recommendedName>
</protein>
<reference evidence="1 2" key="1">
    <citation type="submission" date="2018-09" db="EMBL/GenBank/DDBJ databases">
        <title>A high-quality reference genome of wild soybean provides a powerful tool to mine soybean genomes.</title>
        <authorList>
            <person name="Xie M."/>
            <person name="Chung C.Y.L."/>
            <person name="Li M.-W."/>
            <person name="Wong F.-L."/>
            <person name="Chan T.-F."/>
            <person name="Lam H.-M."/>
        </authorList>
    </citation>
    <scope>NUCLEOTIDE SEQUENCE [LARGE SCALE GENOMIC DNA]</scope>
    <source>
        <strain evidence="2">cv. W05</strain>
        <tissue evidence="1">Hypocotyl of etiolated seedlings</tissue>
    </source>
</reference>
<dbReference type="Proteomes" id="UP000289340">
    <property type="component" value="Chromosome 3"/>
</dbReference>
<sequence length="205" mass="23627">MKVGAYEGERMKVYGVVCWDHYEGWRGLEKEEISKSFSIWWRDLCKTCGGLNESKWFDDMVVRKVGKGDKTQFWKDIWVGNQSLASEYPRLFLNSLQKDEYGANSIWGSEMRESGGGIVLGGESATSYSFGEQVITSTLEVHMVQHCMGVMDRNNIVFNGGHFDKQKIVQEIMFQSWTWIKEFDKSFSYSFVQWSMNPGLCLLGQ</sequence>
<name>A0A445LD33_GLYSO</name>